<keyword evidence="2" id="KW-1185">Reference proteome</keyword>
<protein>
    <submittedName>
        <fullName evidence="1">Uncharacterized protein</fullName>
    </submittedName>
</protein>
<sequence length="103" mass="11764">MSELAFRFLQSAISAEFPAWKAGWHYYGITRLSAENWYAILSALDGLRFDIRAGVHPKLILARAFIPLAARLHRRATLAFLDQFEIRVRTVVAQYPYLLIAGI</sequence>
<dbReference type="AlphaFoldDB" id="F4QNR8"/>
<reference evidence="2" key="1">
    <citation type="submission" date="2011-03" db="EMBL/GenBank/DDBJ databases">
        <title>Draft genome sequence of Brevundimonas diminuta.</title>
        <authorList>
            <person name="Brown P.J.B."/>
            <person name="Buechlein A."/>
            <person name="Hemmerich C."/>
            <person name="Brun Y.V."/>
        </authorList>
    </citation>
    <scope>NUCLEOTIDE SEQUENCE [LARGE SCALE GENOMIC DNA]</scope>
    <source>
        <strain evidence="2">C19</strain>
    </source>
</reference>
<accession>F4QNR8</accession>
<dbReference type="HOGENOM" id="CLU_2257921_0_0_5"/>
<name>F4QNR8_9CAUL</name>
<dbReference type="EMBL" id="GL883078">
    <property type="protein sequence ID" value="EGF90976.1"/>
    <property type="molecule type" value="Genomic_DNA"/>
</dbReference>
<dbReference type="Proteomes" id="UP000006512">
    <property type="component" value="Unassembled WGS sequence"/>
</dbReference>
<proteinExistence type="predicted"/>
<evidence type="ECO:0000313" key="1">
    <source>
        <dbReference type="EMBL" id="EGF90976.1"/>
    </source>
</evidence>
<organism evidence="1 2">
    <name type="scientific">Asticcacaulis biprosthecium C19</name>
    <dbReference type="NCBI Taxonomy" id="715226"/>
    <lineage>
        <taxon>Bacteria</taxon>
        <taxon>Pseudomonadati</taxon>
        <taxon>Pseudomonadota</taxon>
        <taxon>Alphaproteobacteria</taxon>
        <taxon>Caulobacterales</taxon>
        <taxon>Caulobacteraceae</taxon>
        <taxon>Asticcacaulis</taxon>
    </lineage>
</organism>
<gene>
    <name evidence="1" type="ORF">ABI_23890</name>
</gene>
<evidence type="ECO:0000313" key="2">
    <source>
        <dbReference type="Proteomes" id="UP000006512"/>
    </source>
</evidence>